<keyword evidence="1" id="KW-0812">Transmembrane</keyword>
<dbReference type="RefSeq" id="WP_019434873.1">
    <property type="nucleotide sequence ID" value="NZ_FPAB01000005.1"/>
</dbReference>
<organism evidence="2 3">
    <name type="scientific">Streptomyces harbinensis</name>
    <dbReference type="NCBI Taxonomy" id="1176198"/>
    <lineage>
        <taxon>Bacteria</taxon>
        <taxon>Bacillati</taxon>
        <taxon>Actinomycetota</taxon>
        <taxon>Actinomycetes</taxon>
        <taxon>Kitasatosporales</taxon>
        <taxon>Streptomycetaceae</taxon>
        <taxon>Streptomyces</taxon>
    </lineage>
</organism>
<name>A0A1I6U018_9ACTN</name>
<evidence type="ECO:0000313" key="2">
    <source>
        <dbReference type="EMBL" id="SFS94760.1"/>
    </source>
</evidence>
<feature type="transmembrane region" description="Helical" evidence="1">
    <location>
        <begin position="79"/>
        <end position="105"/>
    </location>
</feature>
<gene>
    <name evidence="2" type="ORF">SAMN05444716_105135</name>
</gene>
<dbReference type="AlphaFoldDB" id="A0A1I6U018"/>
<keyword evidence="1" id="KW-1133">Transmembrane helix</keyword>
<proteinExistence type="predicted"/>
<keyword evidence="1" id="KW-0472">Membrane</keyword>
<feature type="transmembrane region" description="Helical" evidence="1">
    <location>
        <begin position="30"/>
        <end position="49"/>
    </location>
</feature>
<dbReference type="Pfam" id="PF19608">
    <property type="entry name" value="DUF6113"/>
    <property type="match status" value="1"/>
</dbReference>
<evidence type="ECO:0000313" key="3">
    <source>
        <dbReference type="Proteomes" id="UP000198873"/>
    </source>
</evidence>
<feature type="transmembrane region" description="Helical" evidence="1">
    <location>
        <begin position="56"/>
        <end position="73"/>
    </location>
</feature>
<reference evidence="3" key="1">
    <citation type="submission" date="2016-10" db="EMBL/GenBank/DDBJ databases">
        <authorList>
            <person name="Varghese N."/>
            <person name="Submissions S."/>
        </authorList>
    </citation>
    <scope>NUCLEOTIDE SEQUENCE [LARGE SCALE GENOMIC DNA]</scope>
    <source>
        <strain evidence="3">CGMCC 4.7047</strain>
    </source>
</reference>
<protein>
    <recommendedName>
        <fullName evidence="4">Integral membrane protein</fullName>
    </recommendedName>
</protein>
<evidence type="ECO:0008006" key="4">
    <source>
        <dbReference type="Google" id="ProtNLM"/>
    </source>
</evidence>
<evidence type="ECO:0000256" key="1">
    <source>
        <dbReference type="SAM" id="Phobius"/>
    </source>
</evidence>
<dbReference type="STRING" id="1176198.SAMN05444716_105135"/>
<keyword evidence="3" id="KW-1185">Reference proteome</keyword>
<dbReference type="InterPro" id="IPR046095">
    <property type="entry name" value="DUF6113"/>
</dbReference>
<dbReference type="Proteomes" id="UP000198873">
    <property type="component" value="Unassembled WGS sequence"/>
</dbReference>
<dbReference type="EMBL" id="FPAB01000005">
    <property type="protein sequence ID" value="SFS94760.1"/>
    <property type="molecule type" value="Genomic_DNA"/>
</dbReference>
<sequence>MRIAVYVGLGVLGVVGGIAGSLIQAGWSPLGLLLSLAGAAALFLGGALLTRSRAGVGAPAAGWVLAVLALTGSRPQGDFIFATGATSYIFLLGGMVLAGVCWALAPVGRPMFWVPPERLPGARR</sequence>
<accession>A0A1I6U018</accession>